<dbReference type="EMBL" id="SNYW01000007">
    <property type="protein sequence ID" value="TDQ83080.1"/>
    <property type="molecule type" value="Genomic_DNA"/>
</dbReference>
<dbReference type="Proteomes" id="UP000295783">
    <property type="component" value="Unassembled WGS sequence"/>
</dbReference>
<gene>
    <name evidence="2" type="ORF">A8950_1363</name>
</gene>
<comment type="caution">
    <text evidence="2">The sequence shown here is derived from an EMBL/GenBank/DDBJ whole genome shotgun (WGS) entry which is preliminary data.</text>
</comment>
<name>A0A4V3DET3_9PROT</name>
<dbReference type="Gene3D" id="2.30.130.40">
    <property type="entry name" value="LON domain-like"/>
    <property type="match status" value="1"/>
</dbReference>
<feature type="domain" description="Lon N-terminal" evidence="1">
    <location>
        <begin position="22"/>
        <end position="226"/>
    </location>
</feature>
<organism evidence="2 3">
    <name type="scientific">Dongia mobilis</name>
    <dbReference type="NCBI Taxonomy" id="578943"/>
    <lineage>
        <taxon>Bacteria</taxon>
        <taxon>Pseudomonadati</taxon>
        <taxon>Pseudomonadota</taxon>
        <taxon>Alphaproteobacteria</taxon>
        <taxon>Rhodospirillales</taxon>
        <taxon>Dongiaceae</taxon>
        <taxon>Dongia</taxon>
    </lineage>
</organism>
<dbReference type="Pfam" id="PF02190">
    <property type="entry name" value="LON_substr_bdg"/>
    <property type="match status" value="1"/>
</dbReference>
<keyword evidence="3" id="KW-1185">Reference proteome</keyword>
<reference evidence="2 3" key="1">
    <citation type="submission" date="2019-03" db="EMBL/GenBank/DDBJ databases">
        <title>Genomic Encyclopedia of Type Strains, Phase III (KMG-III): the genomes of soil and plant-associated and newly described type strains.</title>
        <authorList>
            <person name="Whitman W."/>
        </authorList>
    </citation>
    <scope>NUCLEOTIDE SEQUENCE [LARGE SCALE GENOMIC DNA]</scope>
    <source>
        <strain evidence="2 3">CGMCC 1.7660</strain>
    </source>
</reference>
<dbReference type="PANTHER" id="PTHR46732">
    <property type="entry name" value="ATP-DEPENDENT PROTEASE LA (LON) DOMAIN PROTEIN"/>
    <property type="match status" value="1"/>
</dbReference>
<accession>A0A4V3DET3</accession>
<proteinExistence type="predicted"/>
<dbReference type="RefSeq" id="WP_133612866.1">
    <property type="nucleotide sequence ID" value="NZ_SNYW01000007.1"/>
</dbReference>
<dbReference type="InterPro" id="IPR015947">
    <property type="entry name" value="PUA-like_sf"/>
</dbReference>
<evidence type="ECO:0000313" key="2">
    <source>
        <dbReference type="EMBL" id="TDQ83080.1"/>
    </source>
</evidence>
<dbReference type="OrthoDB" id="9806457at2"/>
<dbReference type="PROSITE" id="PS51787">
    <property type="entry name" value="LON_N"/>
    <property type="match status" value="1"/>
</dbReference>
<dbReference type="InterPro" id="IPR003111">
    <property type="entry name" value="Lon_prtase_N"/>
</dbReference>
<protein>
    <recommendedName>
        <fullName evidence="1">Lon N-terminal domain-containing protein</fullName>
    </recommendedName>
</protein>
<dbReference type="SMART" id="SM00464">
    <property type="entry name" value="LON"/>
    <property type="match status" value="1"/>
</dbReference>
<dbReference type="SUPFAM" id="SSF88697">
    <property type="entry name" value="PUA domain-like"/>
    <property type="match status" value="1"/>
</dbReference>
<evidence type="ECO:0000313" key="3">
    <source>
        <dbReference type="Proteomes" id="UP000295783"/>
    </source>
</evidence>
<sequence length="235" mass="26286">MRPGPGSLGPFDPGFADLPKDLPIFPLTNALLLPGGRLPLNIFEKRYLAMVRAALLRPDRLIGMVQPMEPGADKVLPADVGAADYRPPVHDIGCAGRIVSFEETPDGRYQIVLSGLIRFRIAEELPSDRQGFRRVVPDWTSFSHDMAEHEFQLADRPRFLSVVQEYLKTRQARLDWKGIEEVADDDLVIAMAQMSPLEPEEKQSLLECADLDAVAEMMTAMFEVHSATDGEHRLH</sequence>
<dbReference type="PANTHER" id="PTHR46732:SF8">
    <property type="entry name" value="ATP-DEPENDENT PROTEASE LA (LON) DOMAIN PROTEIN"/>
    <property type="match status" value="1"/>
</dbReference>
<evidence type="ECO:0000259" key="1">
    <source>
        <dbReference type="PROSITE" id="PS51787"/>
    </source>
</evidence>
<dbReference type="InterPro" id="IPR046336">
    <property type="entry name" value="Lon_prtase_N_sf"/>
</dbReference>
<dbReference type="AlphaFoldDB" id="A0A4V3DET3"/>